<name>A0A1S8L8D6_9CLOT</name>
<gene>
    <name evidence="1" type="ORF">CROST_004320</name>
</gene>
<dbReference type="KEGG" id="crw:CROST_004320"/>
<evidence type="ECO:0000313" key="1">
    <source>
        <dbReference type="EMBL" id="URZ09739.1"/>
    </source>
</evidence>
<proteinExistence type="predicted"/>
<protein>
    <submittedName>
        <fullName evidence="1">Uncharacterized protein</fullName>
    </submittedName>
</protein>
<dbReference type="Proteomes" id="UP000190951">
    <property type="component" value="Chromosome"/>
</dbReference>
<reference evidence="1 2" key="1">
    <citation type="submission" date="2022-04" db="EMBL/GenBank/DDBJ databases">
        <title>Genome sequence of C. roseum typestrain.</title>
        <authorList>
            <person name="Poehlein A."/>
            <person name="Schoch T."/>
            <person name="Duerre P."/>
            <person name="Daniel R."/>
        </authorList>
    </citation>
    <scope>NUCLEOTIDE SEQUENCE [LARGE SCALE GENOMIC DNA]</scope>
    <source>
        <strain evidence="1 2">DSM 7320</strain>
    </source>
</reference>
<keyword evidence="2" id="KW-1185">Reference proteome</keyword>
<dbReference type="AlphaFoldDB" id="A0A1S8L8D6"/>
<evidence type="ECO:0000313" key="2">
    <source>
        <dbReference type="Proteomes" id="UP000190951"/>
    </source>
</evidence>
<organism evidence="1 2">
    <name type="scientific">Clostridium felsineum</name>
    <dbReference type="NCBI Taxonomy" id="36839"/>
    <lineage>
        <taxon>Bacteria</taxon>
        <taxon>Bacillati</taxon>
        <taxon>Bacillota</taxon>
        <taxon>Clostridia</taxon>
        <taxon>Eubacteriales</taxon>
        <taxon>Clostridiaceae</taxon>
        <taxon>Clostridium</taxon>
    </lineage>
</organism>
<accession>A0A1S8L8D6</accession>
<dbReference type="STRING" id="84029.CROST_17730"/>
<dbReference type="RefSeq" id="WP_242953965.1">
    <property type="nucleotide sequence ID" value="NZ_CP096983.1"/>
</dbReference>
<sequence>MLNKILVSLELSYISAASLIMCQNITDSLKIGKQITNNIYKLSIKLNDAKVAFANSDKDLAAAMGLASGAVLYRGNDDEDLNKVLKETDKTTKEVDGLLKEFDKFEKEEEIEKKAWYNRPAKEDIFDKVEYWFTGKKPRVRTQGEEVIAAQYTEMAFSNQNFAAELQSEFEIGVRGLASMDRINEVMENSEEMPVVNVGKNQGAGNPTYTSFRDLMSPDEVATYDKHWTGVAETISNKELDNQINFIKNGGITKPGGGAYKPAKISAAVDMNTGDISYGYNGANKFNPSRNTLKPELQSLVDNTKSLAANDLSNPYAARNSYELWSVDNCAEVYATNNALINGANINNIFLNTKYFNNGVYAEPCANCKITFKGFGMPNK</sequence>
<dbReference type="EMBL" id="CP096983">
    <property type="protein sequence ID" value="URZ09739.1"/>
    <property type="molecule type" value="Genomic_DNA"/>
</dbReference>